<dbReference type="PIRSF" id="PIRSF016020">
    <property type="entry name" value="PHexose_mutarotase"/>
    <property type="match status" value="1"/>
</dbReference>
<dbReference type="InterPro" id="IPR025532">
    <property type="entry name" value="G6P_1-epimerase"/>
</dbReference>
<dbReference type="SUPFAM" id="SSF74650">
    <property type="entry name" value="Galactose mutarotase-like"/>
    <property type="match status" value="1"/>
</dbReference>
<protein>
    <recommendedName>
        <fullName evidence="4">Putative glucose-6-phosphate 1-epimerase</fullName>
        <ecNumber evidence="4">5.1.3.15</ecNumber>
    </recommendedName>
</protein>
<dbReference type="Gene3D" id="2.70.98.10">
    <property type="match status" value="1"/>
</dbReference>
<gene>
    <name evidence="5" type="ORF">ACFOX3_16465</name>
</gene>
<evidence type="ECO:0000256" key="4">
    <source>
        <dbReference type="PIRNR" id="PIRNR016020"/>
    </source>
</evidence>
<dbReference type="EC" id="5.1.3.15" evidence="4"/>
<dbReference type="GO" id="GO:0016853">
    <property type="term" value="F:isomerase activity"/>
    <property type="evidence" value="ECO:0007669"/>
    <property type="project" value="UniProtKB-KW"/>
</dbReference>
<reference evidence="6" key="1">
    <citation type="journal article" date="2019" name="Int. J. Syst. Evol. Microbiol.">
        <title>The Global Catalogue of Microorganisms (GCM) 10K type strain sequencing project: providing services to taxonomists for standard genome sequencing and annotation.</title>
        <authorList>
            <consortium name="The Broad Institute Genomics Platform"/>
            <consortium name="The Broad Institute Genome Sequencing Center for Infectious Disease"/>
            <person name="Wu L."/>
            <person name="Ma J."/>
        </authorList>
    </citation>
    <scope>NUCLEOTIDE SEQUENCE [LARGE SCALE GENOMIC DNA]</scope>
    <source>
        <strain evidence="6">CECT 8570</strain>
    </source>
</reference>
<organism evidence="5 6">
    <name type="scientific">Simiduia curdlanivorans</name>
    <dbReference type="NCBI Taxonomy" id="1492769"/>
    <lineage>
        <taxon>Bacteria</taxon>
        <taxon>Pseudomonadati</taxon>
        <taxon>Pseudomonadota</taxon>
        <taxon>Gammaproteobacteria</taxon>
        <taxon>Cellvibrionales</taxon>
        <taxon>Cellvibrionaceae</taxon>
        <taxon>Simiduia</taxon>
    </lineage>
</organism>
<dbReference type="Proteomes" id="UP001595840">
    <property type="component" value="Unassembled WGS sequence"/>
</dbReference>
<dbReference type="CDD" id="cd09020">
    <property type="entry name" value="D-hex-6-P-epi_like"/>
    <property type="match status" value="1"/>
</dbReference>
<proteinExistence type="inferred from homology"/>
<dbReference type="InterPro" id="IPR008183">
    <property type="entry name" value="Aldose_1/G6P_1-epimerase"/>
</dbReference>
<sequence length="291" mass="31430">MQLPKGVNRGTSTYGLEYLDIEHPKARARIFLQGAQVTEFQATNQPPLLWLSPEEDFRPAKAIRGGVPICWPWFGAHAANAAAPAHGFARTSLWHLEGVISRDEGVTLTLSLPVAARPDWPHSAQLTLTVSISDHLGLALTTHNLGDTDLVLSQALHSYFDVQDITQVQITGLRGCRYDDQLLGEAGRGLLCAEGPLNVAGEVDRIVYPRQPIGVTTPTYDLALTTQGSASAVIWNPWLDKSARLSHFPADGYKSMLCVETANCGADARVIGAGASHSLAVEYRQLSTGKN</sequence>
<dbReference type="InterPro" id="IPR014718">
    <property type="entry name" value="GH-type_carb-bd"/>
</dbReference>
<dbReference type="Pfam" id="PF01263">
    <property type="entry name" value="Aldose_epim"/>
    <property type="match status" value="1"/>
</dbReference>
<keyword evidence="6" id="KW-1185">Reference proteome</keyword>
<evidence type="ECO:0000256" key="3">
    <source>
        <dbReference type="ARBA" id="ARBA00023235"/>
    </source>
</evidence>
<dbReference type="PANTHER" id="PTHR11122">
    <property type="entry name" value="APOSPORY-ASSOCIATED PROTEIN C-RELATED"/>
    <property type="match status" value="1"/>
</dbReference>
<comment type="similarity">
    <text evidence="2 4">Belongs to the glucose-6-phosphate 1-epimerase family.</text>
</comment>
<dbReference type="PANTHER" id="PTHR11122:SF13">
    <property type="entry name" value="GLUCOSE-6-PHOSPHATE 1-EPIMERASE"/>
    <property type="match status" value="1"/>
</dbReference>
<keyword evidence="3 4" id="KW-0413">Isomerase</keyword>
<evidence type="ECO:0000256" key="2">
    <source>
        <dbReference type="ARBA" id="ARBA00005866"/>
    </source>
</evidence>
<name>A0ABV8V7N8_9GAMM</name>
<accession>A0ABV8V7N8</accession>
<dbReference type="InterPro" id="IPR011013">
    <property type="entry name" value="Gal_mutarotase_sf_dom"/>
</dbReference>
<comment type="catalytic activity">
    <reaction evidence="1">
        <text>alpha-D-glucose 6-phosphate = beta-D-glucose 6-phosphate</text>
        <dbReference type="Rhea" id="RHEA:16249"/>
        <dbReference type="ChEBI" id="CHEBI:58225"/>
        <dbReference type="ChEBI" id="CHEBI:58247"/>
        <dbReference type="EC" id="5.1.3.15"/>
    </reaction>
</comment>
<dbReference type="EMBL" id="JBHSCX010000021">
    <property type="protein sequence ID" value="MFC4363913.1"/>
    <property type="molecule type" value="Genomic_DNA"/>
</dbReference>
<evidence type="ECO:0000256" key="1">
    <source>
        <dbReference type="ARBA" id="ARBA00001096"/>
    </source>
</evidence>
<comment type="caution">
    <text evidence="5">The sequence shown here is derived from an EMBL/GenBank/DDBJ whole genome shotgun (WGS) entry which is preliminary data.</text>
</comment>
<evidence type="ECO:0000313" key="5">
    <source>
        <dbReference type="EMBL" id="MFC4363913.1"/>
    </source>
</evidence>
<dbReference type="RefSeq" id="WP_290263126.1">
    <property type="nucleotide sequence ID" value="NZ_JAUFQG010000004.1"/>
</dbReference>
<evidence type="ECO:0000313" key="6">
    <source>
        <dbReference type="Proteomes" id="UP001595840"/>
    </source>
</evidence>